<dbReference type="InterPro" id="IPR032821">
    <property type="entry name" value="PKS_assoc"/>
</dbReference>
<dbReference type="AlphaFoldDB" id="A0A2T3J2G5"/>
<comment type="caution">
    <text evidence="6">The sequence shown here is derived from an EMBL/GenBank/DDBJ whole genome shotgun (WGS) entry which is preliminary data.</text>
</comment>
<dbReference type="PROSITE" id="PS52004">
    <property type="entry name" value="KS3_2"/>
    <property type="match status" value="1"/>
</dbReference>
<dbReference type="SUPFAM" id="SSF47336">
    <property type="entry name" value="ACP-like"/>
    <property type="match status" value="1"/>
</dbReference>
<dbReference type="Gene3D" id="3.40.47.10">
    <property type="match status" value="1"/>
</dbReference>
<accession>A0A2T3J2G5</accession>
<gene>
    <name evidence="6" type="ORF">C9I99_00205</name>
</gene>
<dbReference type="PANTHER" id="PTHR43775:SF37">
    <property type="entry name" value="SI:DKEY-61P9.11"/>
    <property type="match status" value="1"/>
</dbReference>
<keyword evidence="3" id="KW-0808">Transferase</keyword>
<organism evidence="6 7">
    <name type="scientific">Photobacterium lutimaris</name>
    <dbReference type="NCBI Taxonomy" id="388278"/>
    <lineage>
        <taxon>Bacteria</taxon>
        <taxon>Pseudomonadati</taxon>
        <taxon>Pseudomonadota</taxon>
        <taxon>Gammaproteobacteria</taxon>
        <taxon>Vibrionales</taxon>
        <taxon>Vibrionaceae</taxon>
        <taxon>Photobacterium</taxon>
    </lineage>
</organism>
<proteinExistence type="predicted"/>
<evidence type="ECO:0000313" key="6">
    <source>
        <dbReference type="EMBL" id="PSU35482.1"/>
    </source>
</evidence>
<dbReference type="InterPro" id="IPR016039">
    <property type="entry name" value="Thiolase-like"/>
</dbReference>
<dbReference type="Gene3D" id="1.10.1200.10">
    <property type="entry name" value="ACP-like"/>
    <property type="match status" value="1"/>
</dbReference>
<reference evidence="6 7" key="1">
    <citation type="submission" date="2018-03" db="EMBL/GenBank/DDBJ databases">
        <title>Whole genome sequencing of Histamine producing bacteria.</title>
        <authorList>
            <person name="Butler K."/>
        </authorList>
    </citation>
    <scope>NUCLEOTIDE SEQUENCE [LARGE SCALE GENOMIC DNA]</scope>
    <source>
        <strain evidence="6 7">JCM 13586</strain>
    </source>
</reference>
<dbReference type="CDD" id="cd00833">
    <property type="entry name" value="PKS"/>
    <property type="match status" value="1"/>
</dbReference>
<evidence type="ECO:0000256" key="1">
    <source>
        <dbReference type="ARBA" id="ARBA00022450"/>
    </source>
</evidence>
<dbReference type="OrthoDB" id="9778690at2"/>
<dbReference type="Pfam" id="PF00109">
    <property type="entry name" value="ketoacyl-synt"/>
    <property type="match status" value="1"/>
</dbReference>
<dbReference type="EMBL" id="PYMH01000001">
    <property type="protein sequence ID" value="PSU35482.1"/>
    <property type="molecule type" value="Genomic_DNA"/>
</dbReference>
<dbReference type="Pfam" id="PF00550">
    <property type="entry name" value="PP-binding"/>
    <property type="match status" value="1"/>
</dbReference>
<dbReference type="RefSeq" id="WP_107346838.1">
    <property type="nucleotide sequence ID" value="NZ_PYMH01000001.1"/>
</dbReference>
<dbReference type="InterPro" id="IPR020841">
    <property type="entry name" value="PKS_Beta-ketoAc_synthase_dom"/>
</dbReference>
<dbReference type="InterPro" id="IPR009081">
    <property type="entry name" value="PP-bd_ACP"/>
</dbReference>
<evidence type="ECO:0000259" key="4">
    <source>
        <dbReference type="PROSITE" id="PS50075"/>
    </source>
</evidence>
<keyword evidence="2" id="KW-0597">Phosphoprotein</keyword>
<evidence type="ECO:0000313" key="7">
    <source>
        <dbReference type="Proteomes" id="UP000241222"/>
    </source>
</evidence>
<dbReference type="InterPro" id="IPR014031">
    <property type="entry name" value="Ketoacyl_synth_C"/>
</dbReference>
<feature type="domain" description="Carrier" evidence="4">
    <location>
        <begin position="910"/>
        <end position="987"/>
    </location>
</feature>
<keyword evidence="7" id="KW-1185">Reference proteome</keyword>
<evidence type="ECO:0000256" key="2">
    <source>
        <dbReference type="ARBA" id="ARBA00022553"/>
    </source>
</evidence>
<dbReference type="Proteomes" id="UP000241222">
    <property type="component" value="Unassembled WGS sequence"/>
</dbReference>
<dbReference type="SUPFAM" id="SSF53901">
    <property type="entry name" value="Thiolase-like"/>
    <property type="match status" value="1"/>
</dbReference>
<keyword evidence="1" id="KW-0596">Phosphopantetheine</keyword>
<dbReference type="InterPro" id="IPR014030">
    <property type="entry name" value="Ketoacyl_synth_N"/>
</dbReference>
<dbReference type="Pfam" id="PF16197">
    <property type="entry name" value="KAsynt_C_assoc"/>
    <property type="match status" value="1"/>
</dbReference>
<dbReference type="GO" id="GO:0004312">
    <property type="term" value="F:fatty acid synthase activity"/>
    <property type="evidence" value="ECO:0007669"/>
    <property type="project" value="TreeGrafter"/>
</dbReference>
<feature type="domain" description="Ketosynthase family 3 (KS3)" evidence="5">
    <location>
        <begin position="4"/>
        <end position="414"/>
    </location>
</feature>
<dbReference type="InterPro" id="IPR036736">
    <property type="entry name" value="ACP-like_sf"/>
</dbReference>
<dbReference type="SMART" id="SM00825">
    <property type="entry name" value="PKS_KS"/>
    <property type="match status" value="1"/>
</dbReference>
<protein>
    <submittedName>
        <fullName evidence="6">Uncharacterized protein</fullName>
    </submittedName>
</protein>
<dbReference type="InterPro" id="IPR050091">
    <property type="entry name" value="PKS_NRPS_Biosynth_Enz"/>
</dbReference>
<evidence type="ECO:0000259" key="5">
    <source>
        <dbReference type="PROSITE" id="PS52004"/>
    </source>
</evidence>
<name>A0A2T3J2G5_9GAMM</name>
<dbReference type="GO" id="GO:0006633">
    <property type="term" value="P:fatty acid biosynthetic process"/>
    <property type="evidence" value="ECO:0007669"/>
    <property type="project" value="TreeGrafter"/>
</dbReference>
<dbReference type="Gene3D" id="1.10.1240.100">
    <property type="match status" value="1"/>
</dbReference>
<dbReference type="PANTHER" id="PTHR43775">
    <property type="entry name" value="FATTY ACID SYNTHASE"/>
    <property type="match status" value="1"/>
</dbReference>
<sequence>MHKEKEVVVTGLSLRLPKTKDKQQFWDMLTEGKSSIANCHLREDKHKKDGLFSLLEDIDLFDNKFFNTSERESVAMDPQQRLLLEESYQCILDSAIPLTELSKDITDVYVGSMGNDYAALTMEIPEFNSYSYLGNNASILANRVSHFFDLQGKSVPVQTASSSSLVAIDSAIRSIKNSKCEYALVAGVTLNFHPWKARCFDESMMLSHKAGSRPFDGDGDGYAIGDGIIVMLLQSKQKALENNQRIYGVLKGSAVCHGGKALSLQTPQLHAQEKVIQQALDSAQINPSMISYVEAHGSGTSAGDPVEYESIVNRYGKNRKLHLNIGSIKANYGHLEAAAGILGLAKVLLMLENEQIPPTLNHDVLNPLCSFSGHKAKICTEQVAWRSSSKKQALTAAVNSFGIGGVNAHVIVQQYKTQRAVNRQEPGVLFVPLSSKTENSLKEAIEVWSEHLLDNHNNQYDITGNLVAKREQLSWRSGCLIRKCDEKAKLIFSKPIHTGKPSEMTSVELCCDDKHDHESLTKFSDGYTCVEKLTQKTLKNLESCSTLKEALKDFNSGKPWPDESRVIYSFLSRYLMYSVLLQAGVKPEVAKGKTNDTLLLLVLAEVISLKESLCYIADTQYSIENYHAPKFPILLSSSDAVIDSYRVSSAYISHLLKSGVFRSKANLQELIQNFNTLYDHSEGFRRLTAELVIEDITFNSWLGFKKSTKKKYEMLHQYMLFGGILSLVKYTRKWGIRYEEKYLSSYGIELISLLEDNIINMSHVKAVLRNEGYNGTVIKRIPTSQYKNYSELYRFNEASTVKTLKRLIEASQSSLDLDETNSIEHYLKLTKQGRSLLFSSRLSLIETLGTFWELGVDIEWNYLFPRETYNHKDIPGYVFERQSFWLENSYTQSNTHEIIKSERNPDPTTDETENLPLQVLNIVSLLIGRAPAELQYEQRLSDIGFDSILETKLKYQLENQFNTKIPISLLASDLTINDLMQYITLNSKTSASGDSLTEQFLNKNLNIENLTEKQMDTLLVDVLSKKSELMEELQ</sequence>
<evidence type="ECO:0000256" key="3">
    <source>
        <dbReference type="ARBA" id="ARBA00022679"/>
    </source>
</evidence>
<dbReference type="Pfam" id="PF02801">
    <property type="entry name" value="Ketoacyl-synt_C"/>
    <property type="match status" value="1"/>
</dbReference>
<dbReference type="PROSITE" id="PS50075">
    <property type="entry name" value="CARRIER"/>
    <property type="match status" value="1"/>
</dbReference>
<dbReference type="Gene3D" id="3.30.70.3290">
    <property type="match status" value="1"/>
</dbReference>